<dbReference type="EMBL" id="CAADIL010000015">
    <property type="protein sequence ID" value="VFR71221.1"/>
    <property type="molecule type" value="Genomic_DNA"/>
</dbReference>
<feature type="domain" description="Tyrosine-protein kinase G-rich" evidence="8">
    <location>
        <begin position="307"/>
        <end position="347"/>
    </location>
</feature>
<dbReference type="Pfam" id="PF13807">
    <property type="entry name" value="GNVR"/>
    <property type="match status" value="1"/>
</dbReference>
<evidence type="ECO:0000256" key="5">
    <source>
        <dbReference type="ARBA" id="ARBA00023136"/>
    </source>
</evidence>
<evidence type="ECO:0000313" key="9">
    <source>
        <dbReference type="EMBL" id="VFR29682.1"/>
    </source>
</evidence>
<proteinExistence type="predicted"/>
<comment type="subcellular location">
    <subcellularLocation>
        <location evidence="1">Cell membrane</location>
        <topology evidence="1">Multi-pass membrane protein</topology>
    </subcellularLocation>
</comment>
<dbReference type="Gene3D" id="3.30.1890.10">
    <property type="entry name" value="FepE-like"/>
    <property type="match status" value="1"/>
</dbReference>
<protein>
    <submittedName>
        <fullName evidence="10">Regulator of length of O-antigen component of lipopolysaccharide chains</fullName>
    </submittedName>
</protein>
<dbReference type="InterPro" id="IPR050445">
    <property type="entry name" value="Bact_polysacc_biosynth/exp"/>
</dbReference>
<feature type="transmembrane region" description="Helical" evidence="6">
    <location>
        <begin position="328"/>
        <end position="351"/>
    </location>
</feature>
<dbReference type="PANTHER" id="PTHR32309:SF13">
    <property type="entry name" value="FERRIC ENTEROBACTIN TRANSPORT PROTEIN FEPE"/>
    <property type="match status" value="1"/>
</dbReference>
<evidence type="ECO:0000313" key="10">
    <source>
        <dbReference type="EMBL" id="VFR67581.1"/>
    </source>
</evidence>
<organism evidence="10">
    <name type="scientific">plant metagenome</name>
    <dbReference type="NCBI Taxonomy" id="1297885"/>
    <lineage>
        <taxon>unclassified sequences</taxon>
        <taxon>metagenomes</taxon>
        <taxon>organismal metagenomes</taxon>
    </lineage>
</organism>
<dbReference type="Pfam" id="PF02706">
    <property type="entry name" value="Wzz"/>
    <property type="match status" value="1"/>
</dbReference>
<dbReference type="PANTHER" id="PTHR32309">
    <property type="entry name" value="TYROSINE-PROTEIN KINASE"/>
    <property type="match status" value="1"/>
</dbReference>
<accession>A0A484T041</accession>
<feature type="domain" description="Polysaccharide chain length determinant N-terminal" evidence="7">
    <location>
        <begin position="13"/>
        <end position="119"/>
    </location>
</feature>
<name>A0A484T041_9ZZZZ</name>
<evidence type="ECO:0000256" key="6">
    <source>
        <dbReference type="SAM" id="Phobius"/>
    </source>
</evidence>
<reference evidence="10" key="1">
    <citation type="submission" date="2019-03" db="EMBL/GenBank/DDBJ databases">
        <authorList>
            <person name="Danneels B."/>
        </authorList>
    </citation>
    <scope>NUCLEOTIDE SEQUENCE</scope>
</reference>
<evidence type="ECO:0000256" key="2">
    <source>
        <dbReference type="ARBA" id="ARBA00022475"/>
    </source>
</evidence>
<evidence type="ECO:0000256" key="1">
    <source>
        <dbReference type="ARBA" id="ARBA00004651"/>
    </source>
</evidence>
<dbReference type="GO" id="GO:0005886">
    <property type="term" value="C:plasma membrane"/>
    <property type="evidence" value="ECO:0007669"/>
    <property type="project" value="UniProtKB-SubCell"/>
</dbReference>
<keyword evidence="5 6" id="KW-0472">Membrane</keyword>
<dbReference type="EMBL" id="CAADIJ010000008">
    <property type="protein sequence ID" value="VFR67581.1"/>
    <property type="molecule type" value="Genomic_DNA"/>
</dbReference>
<evidence type="ECO:0000256" key="4">
    <source>
        <dbReference type="ARBA" id="ARBA00022989"/>
    </source>
</evidence>
<evidence type="ECO:0000259" key="8">
    <source>
        <dbReference type="Pfam" id="PF13807"/>
    </source>
</evidence>
<evidence type="ECO:0000313" key="11">
    <source>
        <dbReference type="EMBL" id="VFR71221.1"/>
    </source>
</evidence>
<evidence type="ECO:0000259" key="7">
    <source>
        <dbReference type="Pfam" id="PF02706"/>
    </source>
</evidence>
<dbReference type="InterPro" id="IPR003856">
    <property type="entry name" value="LPS_length_determ_N"/>
</dbReference>
<gene>
    <name evidence="9" type="ORF">ANDA3_2815</name>
    <name evidence="11" type="ORF">DAR2_2682</name>
    <name evidence="10" type="ORF">DAR3_2681</name>
</gene>
<dbReference type="SUPFAM" id="SSF160355">
    <property type="entry name" value="Bacterial polysaccharide co-polymerase-like"/>
    <property type="match status" value="1"/>
</dbReference>
<dbReference type="GO" id="GO:0004713">
    <property type="term" value="F:protein tyrosine kinase activity"/>
    <property type="evidence" value="ECO:0007669"/>
    <property type="project" value="TreeGrafter"/>
</dbReference>
<keyword evidence="4 6" id="KW-1133">Transmembrane helix</keyword>
<evidence type="ECO:0000256" key="3">
    <source>
        <dbReference type="ARBA" id="ARBA00022692"/>
    </source>
</evidence>
<keyword evidence="3 6" id="KW-0812">Transmembrane</keyword>
<dbReference type="AlphaFoldDB" id="A0A484T041"/>
<sequence>MDNSQNSTHPPRELDLYDMACAVWRNWRIILGVTVITLLLAALYAFLARPVYQTAVAILPPSASGVAHYNLVTQLMGETLPSGNDQDRKGQRGITPLTPQEAYRVFLRHLTSDALRQTFFSEVYLPAQGQEISEGEREQLWLQLNRNMKVTLPSREGDAAQLSFEGTSPQTISKWANDYTQTAIVAAREELMGDLAAFVEVRLQSNRGQLTALRKVASETRANQIKRVEDALTIAESIGLENASASGNLIIDYKDETMYLRGAKALRAELERLKQRENDDPYIPELNNLLRVDALLSGIDLSAERLSVAIVDRAAGVPVSPVRPQKALILLLGLVLGLVISVLGVLLHAGIRRP</sequence>
<keyword evidence="2" id="KW-1003">Cell membrane</keyword>
<dbReference type="InterPro" id="IPR032807">
    <property type="entry name" value="GNVR"/>
</dbReference>
<feature type="transmembrane region" description="Helical" evidence="6">
    <location>
        <begin position="27"/>
        <end position="47"/>
    </location>
</feature>
<dbReference type="EMBL" id="CAADIC010000012">
    <property type="protein sequence ID" value="VFR29682.1"/>
    <property type="molecule type" value="Genomic_DNA"/>
</dbReference>